<feature type="transmembrane region" description="Helical" evidence="2">
    <location>
        <begin position="253"/>
        <end position="278"/>
    </location>
</feature>
<dbReference type="EMBL" id="AP026073">
    <property type="protein sequence ID" value="BDM69129.1"/>
    <property type="molecule type" value="Genomic_DNA"/>
</dbReference>
<dbReference type="InterPro" id="IPR002656">
    <property type="entry name" value="Acyl_transf_3_dom"/>
</dbReference>
<feature type="domain" description="Acyltransferase 3" evidence="3">
    <location>
        <begin position="36"/>
        <end position="339"/>
    </location>
</feature>
<feature type="region of interest" description="Disordered" evidence="1">
    <location>
        <begin position="1"/>
        <end position="30"/>
    </location>
</feature>
<keyword evidence="2" id="KW-0812">Transmembrane</keyword>
<keyword evidence="5" id="KW-1185">Reference proteome</keyword>
<evidence type="ECO:0000313" key="4">
    <source>
        <dbReference type="EMBL" id="BDM69129.1"/>
    </source>
</evidence>
<evidence type="ECO:0000256" key="1">
    <source>
        <dbReference type="SAM" id="MobiDB-lite"/>
    </source>
</evidence>
<dbReference type="Proteomes" id="UP001059597">
    <property type="component" value="Chromosome"/>
</dbReference>
<feature type="transmembrane region" description="Helical" evidence="2">
    <location>
        <begin position="131"/>
        <end position="149"/>
    </location>
</feature>
<name>A0ABM7ZRY1_STRNI</name>
<feature type="compositionally biased region" description="Basic residues" evidence="1">
    <location>
        <begin position="1"/>
        <end position="10"/>
    </location>
</feature>
<proteinExistence type="predicted"/>
<dbReference type="PANTHER" id="PTHR37312:SF1">
    <property type="entry name" value="MEMBRANE-BOUND ACYLTRANSFERASE YKRP-RELATED"/>
    <property type="match status" value="1"/>
</dbReference>
<feature type="transmembrane region" description="Helical" evidence="2">
    <location>
        <begin position="100"/>
        <end position="119"/>
    </location>
</feature>
<feature type="transmembrane region" description="Helical" evidence="2">
    <location>
        <begin position="285"/>
        <end position="303"/>
    </location>
</feature>
<dbReference type="RefSeq" id="WP_261953062.1">
    <property type="nucleotide sequence ID" value="NZ_AP026073.1"/>
</dbReference>
<keyword evidence="2" id="KW-1133">Transmembrane helix</keyword>
<protein>
    <submittedName>
        <fullName evidence="4">Membrane protein</fullName>
    </submittedName>
</protein>
<organism evidence="4 5">
    <name type="scientific">Streptomyces nigrescens</name>
    <dbReference type="NCBI Taxonomy" id="1920"/>
    <lineage>
        <taxon>Bacteria</taxon>
        <taxon>Bacillati</taxon>
        <taxon>Actinomycetota</taxon>
        <taxon>Actinomycetes</taxon>
        <taxon>Kitasatosporales</taxon>
        <taxon>Streptomycetaceae</taxon>
        <taxon>Streptomyces</taxon>
    </lineage>
</organism>
<accession>A0ABM7ZRY1</accession>
<dbReference type="Pfam" id="PF01757">
    <property type="entry name" value="Acyl_transf_3"/>
    <property type="match status" value="1"/>
</dbReference>
<dbReference type="InterPro" id="IPR052734">
    <property type="entry name" value="Nod_factor_acetyltransferase"/>
</dbReference>
<feature type="transmembrane region" description="Helical" evidence="2">
    <location>
        <begin position="213"/>
        <end position="233"/>
    </location>
</feature>
<reference evidence="4" key="1">
    <citation type="submission" date="2022-06" db="EMBL/GenBank/DDBJ databases">
        <title>Complete genome sequence of Streptomyces nigrescens HEK616.</title>
        <authorList>
            <person name="Asamizu S."/>
            <person name="Onaka H."/>
        </authorList>
    </citation>
    <scope>NUCLEOTIDE SEQUENCE</scope>
    <source>
        <strain evidence="4">HEK616</strain>
    </source>
</reference>
<sequence length="383" mass="42987">MTAAPLRRRSTTASARAPAPAPEDVAGPTGGTRRDAYFDNAKYLAIVWVAIGHAWEPFYATSRTSAALYLVVYAFHMPAFIVISGYFSRSFTFRPDQLQRLVTGIAVPYILFRTAYALFRYAAGDQPDLSVGLLDPWFLTWFLPALFIWRLTAPLWPIIRLPVPLALTIAALASASPEIGSDLDLQRVLQFLPFFVLGLRLSPEHFRLLRRRAVRIAAVPVVLGATAFAYWAVPRMNDAWFYHTDSARTLGAPWWGGGLMQLAMFGCSLVLTACFLAWVPGRRMWCTALGAGTLYGYLLHGFLAKGSRWWHWYDAAWIGTPWGHVVVTLIAAVVVTLLCTPPVRKVFRFAVEPRMHWAFRRAPRGRGCPDGEQQYCWRGSYVP</sequence>
<feature type="transmembrane region" description="Helical" evidence="2">
    <location>
        <begin position="315"/>
        <end position="339"/>
    </location>
</feature>
<evidence type="ECO:0000256" key="2">
    <source>
        <dbReference type="SAM" id="Phobius"/>
    </source>
</evidence>
<gene>
    <name evidence="4" type="ORF">HEK616_26160</name>
</gene>
<evidence type="ECO:0000259" key="3">
    <source>
        <dbReference type="Pfam" id="PF01757"/>
    </source>
</evidence>
<dbReference type="PANTHER" id="PTHR37312">
    <property type="entry name" value="MEMBRANE-BOUND ACYLTRANSFERASE YKRP-RELATED"/>
    <property type="match status" value="1"/>
</dbReference>
<keyword evidence="2" id="KW-0472">Membrane</keyword>
<evidence type="ECO:0000313" key="5">
    <source>
        <dbReference type="Proteomes" id="UP001059597"/>
    </source>
</evidence>
<feature type="transmembrane region" description="Helical" evidence="2">
    <location>
        <begin position="43"/>
        <end position="60"/>
    </location>
</feature>
<feature type="transmembrane region" description="Helical" evidence="2">
    <location>
        <begin position="66"/>
        <end position="88"/>
    </location>
</feature>